<evidence type="ECO:0000256" key="1">
    <source>
        <dbReference type="SAM" id="SignalP"/>
    </source>
</evidence>
<proteinExistence type="predicted"/>
<keyword evidence="1" id="KW-0732">Signal</keyword>
<sequence length="285" mass="32424">MFFFLLLLLLFPATAISEERWFDRHSEGWFWYESIPEPEEQTNNPAMSAVLSKEPPASWIRKNIGEYLDRAIDDPSKENISAYLYLNKIVKDKAERFAHAGKRIIENDPYLDENIRRPISPAAAKIKDDIAYKAKEAILTKIAKMAGLVFYYKGSCPLCHVQAKAVLLLRMNYGFEIIAISTDGNTIREFPNSHIDLSPPGALNILAYPALFLMRPPSNIKLVRQGALSFTELVDRLVEVAFEQQWIDEQEYTATKIAGSHSLPSLHFPHHELPGPLLKVLNDEK</sequence>
<keyword evidence="3" id="KW-1185">Reference proteome</keyword>
<evidence type="ECO:0000313" key="3">
    <source>
        <dbReference type="Proteomes" id="UP001549366"/>
    </source>
</evidence>
<dbReference type="InterPro" id="IPR039555">
    <property type="entry name" value="TraF/TrbB"/>
</dbReference>
<dbReference type="Proteomes" id="UP001549366">
    <property type="component" value="Unassembled WGS sequence"/>
</dbReference>
<name>A0ABV2SQG6_9GAMM</name>
<evidence type="ECO:0000313" key="2">
    <source>
        <dbReference type="EMBL" id="MET4759359.1"/>
    </source>
</evidence>
<dbReference type="RefSeq" id="WP_354009351.1">
    <property type="nucleotide sequence ID" value="NZ_JBEWTA010000001.1"/>
</dbReference>
<organism evidence="2 3">
    <name type="scientific">Endozoicomonas lisbonensis</name>
    <dbReference type="NCBI Taxonomy" id="3120522"/>
    <lineage>
        <taxon>Bacteria</taxon>
        <taxon>Pseudomonadati</taxon>
        <taxon>Pseudomonadota</taxon>
        <taxon>Gammaproteobacteria</taxon>
        <taxon>Oceanospirillales</taxon>
        <taxon>Endozoicomonadaceae</taxon>
        <taxon>Endozoicomonas</taxon>
    </lineage>
</organism>
<dbReference type="SUPFAM" id="SSF52833">
    <property type="entry name" value="Thioredoxin-like"/>
    <property type="match status" value="1"/>
</dbReference>
<feature type="chain" id="PRO_5046947355" evidence="1">
    <location>
        <begin position="18"/>
        <end position="285"/>
    </location>
</feature>
<protein>
    <submittedName>
        <fullName evidence="2">Conjugal transfer pilus assembly protein TraF</fullName>
    </submittedName>
</protein>
<gene>
    <name evidence="2" type="ORF">V5J35_004551</name>
</gene>
<dbReference type="InterPro" id="IPR036249">
    <property type="entry name" value="Thioredoxin-like_sf"/>
</dbReference>
<dbReference type="EMBL" id="JBEWTB010000002">
    <property type="protein sequence ID" value="MET4759359.1"/>
    <property type="molecule type" value="Genomic_DNA"/>
</dbReference>
<feature type="signal peptide" evidence="1">
    <location>
        <begin position="1"/>
        <end position="17"/>
    </location>
</feature>
<dbReference type="Pfam" id="PF13728">
    <property type="entry name" value="TraF"/>
    <property type="match status" value="1"/>
</dbReference>
<comment type="caution">
    <text evidence="2">The sequence shown here is derived from an EMBL/GenBank/DDBJ whole genome shotgun (WGS) entry which is preliminary data.</text>
</comment>
<accession>A0ABV2SQG6</accession>
<reference evidence="2 3" key="1">
    <citation type="submission" date="2024-06" db="EMBL/GenBank/DDBJ databases">
        <title>Genomic Encyclopedia of Type Strains, Phase V (KMG-V): Genome sequencing to study the core and pangenomes of soil and plant-associated prokaryotes.</title>
        <authorList>
            <person name="Whitman W."/>
        </authorList>
    </citation>
    <scope>NUCLEOTIDE SEQUENCE [LARGE SCALE GENOMIC DNA]</scope>
    <source>
        <strain evidence="2 3">NE40</strain>
    </source>
</reference>